<organism evidence="2">
    <name type="scientific">Caenorhabditis remanei</name>
    <name type="common">Caenorhabditis vulgaris</name>
    <dbReference type="NCBI Taxonomy" id="31234"/>
    <lineage>
        <taxon>Eukaryota</taxon>
        <taxon>Metazoa</taxon>
        <taxon>Ecdysozoa</taxon>
        <taxon>Nematoda</taxon>
        <taxon>Chromadorea</taxon>
        <taxon>Rhabditida</taxon>
        <taxon>Rhabditina</taxon>
        <taxon>Rhabditomorpha</taxon>
        <taxon>Rhabditoidea</taxon>
        <taxon>Rhabditidae</taxon>
        <taxon>Peloderinae</taxon>
        <taxon>Caenorhabditis</taxon>
    </lineage>
</organism>
<dbReference type="RefSeq" id="XP_003105278.2">
    <property type="nucleotide sequence ID" value="XM_003105230.2"/>
</dbReference>
<evidence type="ECO:0000313" key="2">
    <source>
        <dbReference type="Proteomes" id="UP000008281"/>
    </source>
</evidence>
<dbReference type="AlphaFoldDB" id="E3MF70"/>
<name>E3MF70_CAERE</name>
<dbReference type="Proteomes" id="UP000008281">
    <property type="component" value="Unassembled WGS sequence"/>
</dbReference>
<dbReference type="HOGENOM" id="CLU_1416373_0_0_1"/>
<keyword evidence="2" id="KW-1185">Reference proteome</keyword>
<dbReference type="GeneID" id="9816241"/>
<gene>
    <name evidence="1" type="ORF">CRE_21271</name>
</gene>
<dbReference type="KEGG" id="crq:GCK72_021875"/>
<accession>E3MF70</accession>
<proteinExistence type="predicted"/>
<reference evidence="1" key="1">
    <citation type="submission" date="2007-07" db="EMBL/GenBank/DDBJ databases">
        <title>PCAP assembly of the Caenorhabditis remanei genome.</title>
        <authorList>
            <consortium name="The Caenorhabditis remanei Sequencing Consortium"/>
            <person name="Wilson R.K."/>
        </authorList>
    </citation>
    <scope>NUCLEOTIDE SEQUENCE [LARGE SCALE GENOMIC DNA]</scope>
    <source>
        <strain evidence="1">PB4641</strain>
    </source>
</reference>
<dbReference type="EMBL" id="DS268440">
    <property type="protein sequence ID" value="EFP00739.1"/>
    <property type="molecule type" value="Genomic_DNA"/>
</dbReference>
<dbReference type="CTD" id="9816241"/>
<sequence>MCRTKKGGYVEYEYKPTMWKPCGVSFWLFFYVSSFLVGSMILVFLRLSIYEIKQTETWPIRIPSYEVLIWHLTVLWGLMAAYSAFIFSIFFIPVKQYRKCAVLNTIWFFITLLYFTRPVFSDNFATAQSTQRKMMYSLMLHRIATPIALAYSAVLTIFMWQMSRLMTKEEIPYTVIDGKKDSKTKRMVRELF</sequence>
<dbReference type="OrthoDB" id="5823969at2759"/>
<protein>
    <submittedName>
        <fullName evidence="1">Uncharacterized protein</fullName>
    </submittedName>
</protein>
<evidence type="ECO:0000313" key="1">
    <source>
        <dbReference type="EMBL" id="EFP00739.1"/>
    </source>
</evidence>